<evidence type="ECO:0000256" key="2">
    <source>
        <dbReference type="ARBA" id="ARBA00022490"/>
    </source>
</evidence>
<organism evidence="7 8">
    <name type="scientific">Ruminococcus callidus ATCC 27760</name>
    <dbReference type="NCBI Taxonomy" id="411473"/>
    <lineage>
        <taxon>Bacteria</taxon>
        <taxon>Bacillati</taxon>
        <taxon>Bacillota</taxon>
        <taxon>Clostridia</taxon>
        <taxon>Eubacteriales</taxon>
        <taxon>Oscillospiraceae</taxon>
        <taxon>Ruminococcus</taxon>
    </lineage>
</organism>
<dbReference type="EC" id="3.1.11.6" evidence="6"/>
<comment type="subunit">
    <text evidence="6">Heterooligomer composed of large and small subunits.</text>
</comment>
<keyword evidence="2 6" id="KW-0963">Cytoplasm</keyword>
<gene>
    <name evidence="6" type="primary">xseB</name>
    <name evidence="7" type="ORF">RUMCAL_01733</name>
</gene>
<dbReference type="Gene3D" id="1.10.287.1040">
    <property type="entry name" value="Exonuclease VII, small subunit"/>
    <property type="match status" value="1"/>
</dbReference>
<dbReference type="OrthoDB" id="9798666at2"/>
<dbReference type="GO" id="GO:0006308">
    <property type="term" value="P:DNA catabolic process"/>
    <property type="evidence" value="ECO:0007669"/>
    <property type="project" value="UniProtKB-UniRule"/>
</dbReference>
<evidence type="ECO:0000313" key="8">
    <source>
        <dbReference type="Proteomes" id="UP000016662"/>
    </source>
</evidence>
<keyword evidence="4 6" id="KW-0378">Hydrolase</keyword>
<dbReference type="AlphaFoldDB" id="U2K941"/>
<dbReference type="InterPro" id="IPR003761">
    <property type="entry name" value="Exonuc_VII_S"/>
</dbReference>
<dbReference type="PATRIC" id="fig|411473.3.peg.1415"/>
<dbReference type="HAMAP" id="MF_00337">
    <property type="entry name" value="Exonuc_7_S"/>
    <property type="match status" value="1"/>
</dbReference>
<dbReference type="Proteomes" id="UP000016662">
    <property type="component" value="Unassembled WGS sequence"/>
</dbReference>
<dbReference type="STRING" id="411473.RUMCAL_01733"/>
<name>U2K941_9FIRM</name>
<dbReference type="HOGENOM" id="CLU_145918_0_2_9"/>
<dbReference type="NCBIfam" id="TIGR01280">
    <property type="entry name" value="xseB"/>
    <property type="match status" value="1"/>
</dbReference>
<comment type="caution">
    <text evidence="7">The sequence shown here is derived from an EMBL/GenBank/DDBJ whole genome shotgun (WGS) entry which is preliminary data.</text>
</comment>
<dbReference type="PANTHER" id="PTHR34137">
    <property type="entry name" value="EXODEOXYRIBONUCLEASE 7 SMALL SUBUNIT"/>
    <property type="match status" value="1"/>
</dbReference>
<dbReference type="InterPro" id="IPR037004">
    <property type="entry name" value="Exonuc_VII_ssu_sf"/>
</dbReference>
<dbReference type="EMBL" id="AWVF01000220">
    <property type="protein sequence ID" value="ERJ95021.1"/>
    <property type="molecule type" value="Genomic_DNA"/>
</dbReference>
<dbReference type="PANTHER" id="PTHR34137:SF1">
    <property type="entry name" value="EXODEOXYRIBONUCLEASE 7 SMALL SUBUNIT"/>
    <property type="match status" value="1"/>
</dbReference>
<evidence type="ECO:0000313" key="7">
    <source>
        <dbReference type="EMBL" id="ERJ95021.1"/>
    </source>
</evidence>
<dbReference type="SUPFAM" id="SSF116842">
    <property type="entry name" value="XseB-like"/>
    <property type="match status" value="1"/>
</dbReference>
<keyword evidence="3 6" id="KW-0540">Nuclease</keyword>
<dbReference type="GO" id="GO:0009318">
    <property type="term" value="C:exodeoxyribonuclease VII complex"/>
    <property type="evidence" value="ECO:0007669"/>
    <property type="project" value="UniProtKB-UniRule"/>
</dbReference>
<evidence type="ECO:0000256" key="1">
    <source>
        <dbReference type="ARBA" id="ARBA00009998"/>
    </source>
</evidence>
<accession>U2K941</accession>
<dbReference type="Pfam" id="PF02609">
    <property type="entry name" value="Exonuc_VII_S"/>
    <property type="match status" value="1"/>
</dbReference>
<dbReference type="GO" id="GO:0008855">
    <property type="term" value="F:exodeoxyribonuclease VII activity"/>
    <property type="evidence" value="ECO:0007669"/>
    <property type="project" value="UniProtKB-UniRule"/>
</dbReference>
<keyword evidence="5 6" id="KW-0269">Exonuclease</keyword>
<comment type="catalytic activity">
    <reaction evidence="6">
        <text>Exonucleolytic cleavage in either 5'- to 3'- or 3'- to 5'-direction to yield nucleoside 5'-phosphates.</text>
        <dbReference type="EC" id="3.1.11.6"/>
    </reaction>
</comment>
<evidence type="ECO:0000256" key="4">
    <source>
        <dbReference type="ARBA" id="ARBA00022801"/>
    </source>
</evidence>
<keyword evidence="8" id="KW-1185">Reference proteome</keyword>
<evidence type="ECO:0000256" key="5">
    <source>
        <dbReference type="ARBA" id="ARBA00022839"/>
    </source>
</evidence>
<dbReference type="GO" id="GO:0005829">
    <property type="term" value="C:cytosol"/>
    <property type="evidence" value="ECO:0007669"/>
    <property type="project" value="TreeGrafter"/>
</dbReference>
<evidence type="ECO:0000256" key="6">
    <source>
        <dbReference type="HAMAP-Rule" id="MF_00337"/>
    </source>
</evidence>
<sequence>MAFETHMKELRELTQKLEQGNLPLEEAVQLYHKGMELAVSCQEELQTAKLQISKQTVPAQEQEVHDGSEA</sequence>
<dbReference type="GeneID" id="93692297"/>
<dbReference type="PIRSF" id="PIRSF006488">
    <property type="entry name" value="Exonuc_VII_S"/>
    <property type="match status" value="1"/>
</dbReference>
<dbReference type="RefSeq" id="WP_021683202.1">
    <property type="nucleotide sequence ID" value="NZ_KI260469.1"/>
</dbReference>
<reference evidence="7 8" key="1">
    <citation type="submission" date="2013-07" db="EMBL/GenBank/DDBJ databases">
        <authorList>
            <person name="Weinstock G."/>
            <person name="Sodergren E."/>
            <person name="Wylie T."/>
            <person name="Fulton L."/>
            <person name="Fulton R."/>
            <person name="Fronick C."/>
            <person name="O'Laughlin M."/>
            <person name="Godfrey J."/>
            <person name="Miner T."/>
            <person name="Herter B."/>
            <person name="Appelbaum E."/>
            <person name="Cordes M."/>
            <person name="Lek S."/>
            <person name="Wollam A."/>
            <person name="Pepin K.H."/>
            <person name="Palsikar V.B."/>
            <person name="Mitreva M."/>
            <person name="Wilson R.K."/>
        </authorList>
    </citation>
    <scope>NUCLEOTIDE SEQUENCE [LARGE SCALE GENOMIC DNA]</scope>
    <source>
        <strain evidence="7 8">ATCC 27760</strain>
    </source>
</reference>
<comment type="subcellular location">
    <subcellularLocation>
        <location evidence="6">Cytoplasm</location>
    </subcellularLocation>
</comment>
<proteinExistence type="inferred from homology"/>
<protein>
    <recommendedName>
        <fullName evidence="6">Exodeoxyribonuclease 7 small subunit</fullName>
        <ecNumber evidence="6">3.1.11.6</ecNumber>
    </recommendedName>
    <alternativeName>
        <fullName evidence="6">Exodeoxyribonuclease VII small subunit</fullName>
        <shortName evidence="6">Exonuclease VII small subunit</shortName>
    </alternativeName>
</protein>
<comment type="function">
    <text evidence="6">Bidirectionally degrades single-stranded DNA into large acid-insoluble oligonucleotides, which are then degraded further into small acid-soluble oligonucleotides.</text>
</comment>
<comment type="similarity">
    <text evidence="1 6">Belongs to the XseB family.</text>
</comment>
<evidence type="ECO:0000256" key="3">
    <source>
        <dbReference type="ARBA" id="ARBA00022722"/>
    </source>
</evidence>